<gene>
    <name evidence="7" type="ORF">Amon01_000015400</name>
</gene>
<evidence type="ECO:0000259" key="6">
    <source>
        <dbReference type="Pfam" id="PF08640"/>
    </source>
</evidence>
<dbReference type="GO" id="GO:0034388">
    <property type="term" value="C:Pwp2p-containing subcomplex of 90S preribosome"/>
    <property type="evidence" value="ECO:0007669"/>
    <property type="project" value="TreeGrafter"/>
</dbReference>
<dbReference type="Pfam" id="PF23240">
    <property type="entry name" value="HAT_PRP39_N"/>
    <property type="match status" value="1"/>
</dbReference>
<evidence type="ECO:0000256" key="1">
    <source>
        <dbReference type="ARBA" id="ARBA00004604"/>
    </source>
</evidence>
<keyword evidence="8" id="KW-1185">Reference proteome</keyword>
<comment type="caution">
    <text evidence="7">The sequence shown here is derived from an EMBL/GenBank/DDBJ whole genome shotgun (WGS) entry which is preliminary data.</text>
</comment>
<feature type="domain" description="U3 small nucleolar RNA-associated protein 6 N-terminal" evidence="6">
    <location>
        <begin position="9"/>
        <end position="93"/>
    </location>
</feature>
<dbReference type="SMART" id="SM00386">
    <property type="entry name" value="HAT"/>
    <property type="match status" value="3"/>
</dbReference>
<keyword evidence="3" id="KW-0698">rRNA processing</keyword>
<protein>
    <submittedName>
        <fullName evidence="7">Unnamed protein product</fullName>
    </submittedName>
</protein>
<dbReference type="InterPro" id="IPR011990">
    <property type="entry name" value="TPR-like_helical_dom_sf"/>
</dbReference>
<dbReference type="GO" id="GO:0000462">
    <property type="term" value="P:maturation of SSU-rRNA from tricistronic rRNA transcript (SSU-rRNA, 5.8S rRNA, LSU-rRNA)"/>
    <property type="evidence" value="ECO:0007669"/>
    <property type="project" value="InterPro"/>
</dbReference>
<dbReference type="GO" id="GO:0032040">
    <property type="term" value="C:small-subunit processome"/>
    <property type="evidence" value="ECO:0007669"/>
    <property type="project" value="TreeGrafter"/>
</dbReference>
<dbReference type="EMBL" id="BSXU01000046">
    <property type="protein sequence ID" value="GMG19025.1"/>
    <property type="molecule type" value="Genomic_DNA"/>
</dbReference>
<dbReference type="InterPro" id="IPR003107">
    <property type="entry name" value="HAT"/>
</dbReference>
<dbReference type="InterPro" id="IPR055347">
    <property type="entry name" value="UTP6_N"/>
</dbReference>
<evidence type="ECO:0000256" key="5">
    <source>
        <dbReference type="ARBA" id="ARBA00023242"/>
    </source>
</evidence>
<comment type="subcellular location">
    <subcellularLocation>
        <location evidence="1">Nucleus</location>
        <location evidence="1">Nucleolus</location>
    </subcellularLocation>
</comment>
<dbReference type="GO" id="GO:0030515">
    <property type="term" value="F:snoRNA binding"/>
    <property type="evidence" value="ECO:0007669"/>
    <property type="project" value="InterPro"/>
</dbReference>
<keyword evidence="5" id="KW-0539">Nucleus</keyword>
<reference evidence="7" key="1">
    <citation type="submission" date="2023-04" db="EMBL/GenBank/DDBJ databases">
        <title>Ambrosiozyma monospora NBRC 1965.</title>
        <authorList>
            <person name="Ichikawa N."/>
            <person name="Sato H."/>
            <person name="Tonouchi N."/>
        </authorList>
    </citation>
    <scope>NUCLEOTIDE SEQUENCE</scope>
    <source>
        <strain evidence="7">NBRC 1965</strain>
    </source>
</reference>
<keyword evidence="4" id="KW-0677">Repeat</keyword>
<evidence type="ECO:0000313" key="8">
    <source>
        <dbReference type="Proteomes" id="UP001165063"/>
    </source>
</evidence>
<evidence type="ECO:0000256" key="4">
    <source>
        <dbReference type="ARBA" id="ARBA00022737"/>
    </source>
</evidence>
<dbReference type="Gene3D" id="1.25.40.10">
    <property type="entry name" value="Tetratricopeptide repeat domain"/>
    <property type="match status" value="1"/>
</dbReference>
<dbReference type="AlphaFoldDB" id="A0A9W6YQP1"/>
<comment type="similarity">
    <text evidence="2">Belongs to the UTP6 family.</text>
</comment>
<accession>A0A9W6YQP1</accession>
<sequence length="414" mass="49175">MSDKARYFLEQSVPELQDLEKKKLFSKKEVTMIMRRRTDFEHRIMGRGSKPADYLAYYRYEKTLEKLRKKRYNRLKPIIDTKPSISDWASQRRVFFLFDRAVNKFPKSLDLWSNYLRYARKHGSVKVIYKVYTQLLSLQPRNVNVWLSAVHYEFEYNKNVKSARTLFKRCLRFNGDQNEVWFEFIKFELNYLSKLLIRRKLFGLITERQQREDLQENENTGKFDDDESGDMLTFVPDEEMNDEMNQLPEMNVSMLGSIETNPVLRGDLILTIYDICVSQLTSKITDDQERFEKFWLLSYEIIQIIDKFDVLDRGYLCDHIVKRLVEEFGDNAKVIVLQLTLNLRYLSLESDDFITGLQTSIKLYQSWMAKSNADAAVKEEVQKAYIAFLNEHYLNVAPEGELKSLMSLLIKKLK</sequence>
<proteinExistence type="inferred from homology"/>
<name>A0A9W6YQP1_AMBMO</name>
<evidence type="ECO:0000313" key="7">
    <source>
        <dbReference type="EMBL" id="GMG19025.1"/>
    </source>
</evidence>
<evidence type="ECO:0000256" key="2">
    <source>
        <dbReference type="ARBA" id="ARBA00010734"/>
    </source>
</evidence>
<organism evidence="7 8">
    <name type="scientific">Ambrosiozyma monospora</name>
    <name type="common">Yeast</name>
    <name type="synonym">Endomycopsis monosporus</name>
    <dbReference type="NCBI Taxonomy" id="43982"/>
    <lineage>
        <taxon>Eukaryota</taxon>
        <taxon>Fungi</taxon>
        <taxon>Dikarya</taxon>
        <taxon>Ascomycota</taxon>
        <taxon>Saccharomycotina</taxon>
        <taxon>Pichiomycetes</taxon>
        <taxon>Pichiales</taxon>
        <taxon>Pichiaceae</taxon>
        <taxon>Ambrosiozyma</taxon>
    </lineage>
</organism>
<dbReference type="Pfam" id="PF08640">
    <property type="entry name" value="U3_assoc_6"/>
    <property type="match status" value="1"/>
</dbReference>
<dbReference type="PANTHER" id="PTHR23271:SF1">
    <property type="entry name" value="U3 SMALL NUCLEOLAR RNA-ASSOCIATED PROTEIN 6 HOMOLOG"/>
    <property type="match status" value="1"/>
</dbReference>
<dbReference type="PANTHER" id="PTHR23271">
    <property type="entry name" value="HEPATOCELLULAR CARCINOMA-ASSOCIATED ANTIGEN 66"/>
    <property type="match status" value="1"/>
</dbReference>
<dbReference type="InterPro" id="IPR013949">
    <property type="entry name" value="Utp6"/>
</dbReference>
<dbReference type="SUPFAM" id="SSF48452">
    <property type="entry name" value="TPR-like"/>
    <property type="match status" value="1"/>
</dbReference>
<dbReference type="OrthoDB" id="28112at2759"/>
<evidence type="ECO:0000256" key="3">
    <source>
        <dbReference type="ARBA" id="ARBA00022552"/>
    </source>
</evidence>
<dbReference type="Proteomes" id="UP001165063">
    <property type="component" value="Unassembled WGS sequence"/>
</dbReference>